<proteinExistence type="predicted"/>
<evidence type="ECO:0000313" key="3">
    <source>
        <dbReference type="Proteomes" id="UP000186228"/>
    </source>
</evidence>
<keyword evidence="1" id="KW-1133">Transmembrane helix</keyword>
<dbReference type="AlphaFoldDB" id="A0A1C3V421"/>
<name>A0A1C3V421_9HYPH</name>
<keyword evidence="1" id="KW-0472">Membrane</keyword>
<dbReference type="EMBL" id="FMAC01000004">
    <property type="protein sequence ID" value="SCB22483.1"/>
    <property type="molecule type" value="Genomic_DNA"/>
</dbReference>
<sequence>MTAIRPLLIGILLILMLVLIALSILLVDPAKPLRPSESLIPPPTESPQRN</sequence>
<protein>
    <submittedName>
        <fullName evidence="2">Uncharacterized protein</fullName>
    </submittedName>
</protein>
<reference evidence="3" key="1">
    <citation type="submission" date="2016-08" db="EMBL/GenBank/DDBJ databases">
        <authorList>
            <person name="Varghese N."/>
            <person name="Submissions Spin"/>
        </authorList>
    </citation>
    <scope>NUCLEOTIDE SEQUENCE [LARGE SCALE GENOMIC DNA]</scope>
    <source>
        <strain evidence="3">CCBAU 57015</strain>
    </source>
</reference>
<evidence type="ECO:0000256" key="1">
    <source>
        <dbReference type="SAM" id="Phobius"/>
    </source>
</evidence>
<dbReference type="Proteomes" id="UP000186228">
    <property type="component" value="Unassembled WGS sequence"/>
</dbReference>
<accession>A0A1C3V421</accession>
<organism evidence="2 3">
    <name type="scientific">Rhizobium hainanense</name>
    <dbReference type="NCBI Taxonomy" id="52131"/>
    <lineage>
        <taxon>Bacteria</taxon>
        <taxon>Pseudomonadati</taxon>
        <taxon>Pseudomonadota</taxon>
        <taxon>Alphaproteobacteria</taxon>
        <taxon>Hyphomicrobiales</taxon>
        <taxon>Rhizobiaceae</taxon>
        <taxon>Rhizobium/Agrobacterium group</taxon>
        <taxon>Rhizobium</taxon>
    </lineage>
</organism>
<evidence type="ECO:0000313" key="2">
    <source>
        <dbReference type="EMBL" id="SCB22483.1"/>
    </source>
</evidence>
<keyword evidence="3" id="KW-1185">Reference proteome</keyword>
<feature type="transmembrane region" description="Helical" evidence="1">
    <location>
        <begin position="7"/>
        <end position="27"/>
    </location>
</feature>
<gene>
    <name evidence="2" type="ORF">GA0061100_104294</name>
</gene>
<keyword evidence="1" id="KW-0812">Transmembrane</keyword>